<dbReference type="InterPro" id="IPR036271">
    <property type="entry name" value="Tet_transcr_reg_TetR-rel_C_sf"/>
</dbReference>
<dbReference type="PROSITE" id="PS50977">
    <property type="entry name" value="HTH_TETR_2"/>
    <property type="match status" value="1"/>
</dbReference>
<dbReference type="Pfam" id="PF17937">
    <property type="entry name" value="TetR_C_28"/>
    <property type="match status" value="1"/>
</dbReference>
<dbReference type="InterPro" id="IPR009057">
    <property type="entry name" value="Homeodomain-like_sf"/>
</dbReference>
<sequence length="185" mass="20502">MKNLYHRKKQPETVRRALLDQAARLAVEQGMAAVTVQAVADAAGVTKGGLTHHFPNKQALIEAVFQDLLNDLENSLHTRAQADPTPQGSFTRAYVIEIFDMDPNEKGGLLSALSVLLLVDPRLRTMWAEWFDTWLDKGQHTDGSMDLAVVRLAVDGVWLADLCGLSLPDRAQLRDKLILATYPET</sequence>
<evidence type="ECO:0000259" key="3">
    <source>
        <dbReference type="PROSITE" id="PS50977"/>
    </source>
</evidence>
<dbReference type="InterPro" id="IPR041479">
    <property type="entry name" value="TetR_CgmR_C"/>
</dbReference>
<dbReference type="PROSITE" id="PS01081">
    <property type="entry name" value="HTH_TETR_1"/>
    <property type="match status" value="1"/>
</dbReference>
<gene>
    <name evidence="4" type="ORF">N7U68_05720</name>
</gene>
<dbReference type="Proteomes" id="UP001064087">
    <property type="component" value="Chromosome"/>
</dbReference>
<feature type="DNA-binding region" description="H-T-H motif" evidence="2">
    <location>
        <begin position="35"/>
        <end position="54"/>
    </location>
</feature>
<dbReference type="InterPro" id="IPR050109">
    <property type="entry name" value="HTH-type_TetR-like_transc_reg"/>
</dbReference>
<keyword evidence="1 2" id="KW-0238">DNA-binding</keyword>
<dbReference type="PANTHER" id="PTHR30055:SF148">
    <property type="entry name" value="TETR-FAMILY TRANSCRIPTIONAL REGULATOR"/>
    <property type="match status" value="1"/>
</dbReference>
<dbReference type="PRINTS" id="PR00455">
    <property type="entry name" value="HTHTETR"/>
</dbReference>
<dbReference type="Pfam" id="PF00440">
    <property type="entry name" value="TetR_N"/>
    <property type="match status" value="1"/>
</dbReference>
<organism evidence="4 5">
    <name type="scientific">Roseovarius pelagicus</name>
    <dbReference type="NCBI Taxonomy" id="2980108"/>
    <lineage>
        <taxon>Bacteria</taxon>
        <taxon>Pseudomonadati</taxon>
        <taxon>Pseudomonadota</taxon>
        <taxon>Alphaproteobacteria</taxon>
        <taxon>Rhodobacterales</taxon>
        <taxon>Roseobacteraceae</taxon>
        <taxon>Roseovarius</taxon>
    </lineage>
</organism>
<evidence type="ECO:0000256" key="1">
    <source>
        <dbReference type="ARBA" id="ARBA00023125"/>
    </source>
</evidence>
<dbReference type="SUPFAM" id="SSF46689">
    <property type="entry name" value="Homeodomain-like"/>
    <property type="match status" value="1"/>
</dbReference>
<accession>A0ABY6DGQ9</accession>
<keyword evidence="5" id="KW-1185">Reference proteome</keyword>
<dbReference type="InterPro" id="IPR023772">
    <property type="entry name" value="DNA-bd_HTH_TetR-type_CS"/>
</dbReference>
<dbReference type="SUPFAM" id="SSF48498">
    <property type="entry name" value="Tetracyclin repressor-like, C-terminal domain"/>
    <property type="match status" value="1"/>
</dbReference>
<evidence type="ECO:0000256" key="2">
    <source>
        <dbReference type="PROSITE-ProRule" id="PRU00335"/>
    </source>
</evidence>
<proteinExistence type="predicted"/>
<evidence type="ECO:0000313" key="5">
    <source>
        <dbReference type="Proteomes" id="UP001064087"/>
    </source>
</evidence>
<dbReference type="EMBL" id="CP106738">
    <property type="protein sequence ID" value="UXX84148.1"/>
    <property type="molecule type" value="Genomic_DNA"/>
</dbReference>
<dbReference type="PANTHER" id="PTHR30055">
    <property type="entry name" value="HTH-TYPE TRANSCRIPTIONAL REGULATOR RUTR"/>
    <property type="match status" value="1"/>
</dbReference>
<dbReference type="InterPro" id="IPR001647">
    <property type="entry name" value="HTH_TetR"/>
</dbReference>
<reference evidence="4" key="1">
    <citation type="submission" date="2022-10" db="EMBL/GenBank/DDBJ databases">
        <title>Roseovarius pelagicus sp. nov., isolated from Arctic seawater.</title>
        <authorList>
            <person name="Hong Y.W."/>
            <person name="Hwang C.Y."/>
        </authorList>
    </citation>
    <scope>NUCLEOTIDE SEQUENCE</scope>
    <source>
        <strain evidence="4">HL-MP18</strain>
    </source>
</reference>
<feature type="domain" description="HTH tetR-type" evidence="3">
    <location>
        <begin position="12"/>
        <end position="72"/>
    </location>
</feature>
<evidence type="ECO:0000313" key="4">
    <source>
        <dbReference type="EMBL" id="UXX84148.1"/>
    </source>
</evidence>
<dbReference type="RefSeq" id="WP_263048526.1">
    <property type="nucleotide sequence ID" value="NZ_CP106738.1"/>
</dbReference>
<dbReference type="Gene3D" id="1.10.357.10">
    <property type="entry name" value="Tetracycline Repressor, domain 2"/>
    <property type="match status" value="1"/>
</dbReference>
<protein>
    <submittedName>
        <fullName evidence="4">TetR/AcrR family transcriptional regulator</fullName>
    </submittedName>
</protein>
<name>A0ABY6DGQ9_9RHOB</name>